<dbReference type="EMBL" id="KR029596">
    <property type="protein sequence ID" value="AKH47557.1"/>
    <property type="molecule type" value="Genomic_DNA"/>
</dbReference>
<proteinExistence type="predicted"/>
<organism evidence="1">
    <name type="scientific">uncultured marine virus</name>
    <dbReference type="NCBI Taxonomy" id="186617"/>
    <lineage>
        <taxon>Viruses</taxon>
        <taxon>environmental samples</taxon>
    </lineage>
</organism>
<sequence length="49" mass="5588">MTRPTEIRYWGNQEEEGVSTITKSPIDRTQCKNKKTDIPTVKISIVASH</sequence>
<protein>
    <submittedName>
        <fullName evidence="1">Uncharacterized protein</fullName>
    </submittedName>
</protein>
<reference evidence="1" key="2">
    <citation type="submission" date="2015-03" db="EMBL/GenBank/DDBJ databases">
        <authorList>
            <person name="Chow C.-E.T."/>
            <person name="Winget D.M."/>
            <person name="White R.A.III."/>
            <person name="Hallam S.J."/>
            <person name="Suttle C.A."/>
        </authorList>
    </citation>
    <scope>NUCLEOTIDE SEQUENCE</scope>
    <source>
        <strain evidence="1">Oxic1_1</strain>
    </source>
</reference>
<evidence type="ECO:0000313" key="1">
    <source>
        <dbReference type="EMBL" id="AKH47557.1"/>
    </source>
</evidence>
<accession>A0A0F7L820</accession>
<name>A0A0F7L820_9VIRU</name>
<reference evidence="1" key="1">
    <citation type="journal article" date="2015" name="Front. Microbiol.">
        <title>Combining genomic sequencing methods to explore viral diversity and reveal potential virus-host interactions.</title>
        <authorList>
            <person name="Chow C.E."/>
            <person name="Winget D.M."/>
            <person name="White R.A.III."/>
            <person name="Hallam S.J."/>
            <person name="Suttle C.A."/>
        </authorList>
    </citation>
    <scope>NUCLEOTIDE SEQUENCE</scope>
    <source>
        <strain evidence="1">Oxic1_1</strain>
    </source>
</reference>